<sequence length="103" mass="12085">MGLSTLTWRNAAWGLSETFNYLVLYIPATLILTICHQNFLYSFNGTLLRPCSNQRLSTFPSTTKRERFKAATLENSLSVHWSRYLYKTISTFQEFSSRKKYKQ</sequence>
<organism evidence="1 2">
    <name type="scientific">Cichorium intybus</name>
    <name type="common">Chicory</name>
    <dbReference type="NCBI Taxonomy" id="13427"/>
    <lineage>
        <taxon>Eukaryota</taxon>
        <taxon>Viridiplantae</taxon>
        <taxon>Streptophyta</taxon>
        <taxon>Embryophyta</taxon>
        <taxon>Tracheophyta</taxon>
        <taxon>Spermatophyta</taxon>
        <taxon>Magnoliopsida</taxon>
        <taxon>eudicotyledons</taxon>
        <taxon>Gunneridae</taxon>
        <taxon>Pentapetalae</taxon>
        <taxon>asterids</taxon>
        <taxon>campanulids</taxon>
        <taxon>Asterales</taxon>
        <taxon>Asteraceae</taxon>
        <taxon>Cichorioideae</taxon>
        <taxon>Cichorieae</taxon>
        <taxon>Cichoriinae</taxon>
        <taxon>Cichorium</taxon>
    </lineage>
</organism>
<dbReference type="EMBL" id="CM042015">
    <property type="protein sequence ID" value="KAI3710097.1"/>
    <property type="molecule type" value="Genomic_DNA"/>
</dbReference>
<gene>
    <name evidence="1" type="ORF">L2E82_39871</name>
</gene>
<reference evidence="1 2" key="2">
    <citation type="journal article" date="2022" name="Mol. Ecol. Resour.">
        <title>The genomes of chicory, endive, great burdock and yacon provide insights into Asteraceae paleo-polyploidization history and plant inulin production.</title>
        <authorList>
            <person name="Fan W."/>
            <person name="Wang S."/>
            <person name="Wang H."/>
            <person name="Wang A."/>
            <person name="Jiang F."/>
            <person name="Liu H."/>
            <person name="Zhao H."/>
            <person name="Xu D."/>
            <person name="Zhang Y."/>
        </authorList>
    </citation>
    <scope>NUCLEOTIDE SEQUENCE [LARGE SCALE GENOMIC DNA]</scope>
    <source>
        <strain evidence="2">cv. Punajuju</strain>
        <tissue evidence="1">Leaves</tissue>
    </source>
</reference>
<dbReference type="Proteomes" id="UP001055811">
    <property type="component" value="Linkage Group LG07"/>
</dbReference>
<evidence type="ECO:0000313" key="1">
    <source>
        <dbReference type="EMBL" id="KAI3710097.1"/>
    </source>
</evidence>
<name>A0ACB9AJR1_CICIN</name>
<proteinExistence type="predicted"/>
<keyword evidence="2" id="KW-1185">Reference proteome</keyword>
<reference evidence="2" key="1">
    <citation type="journal article" date="2022" name="Mol. Ecol. Resour.">
        <title>The genomes of chicory, endive, great burdock and yacon provide insights into Asteraceae palaeo-polyploidization history and plant inulin production.</title>
        <authorList>
            <person name="Fan W."/>
            <person name="Wang S."/>
            <person name="Wang H."/>
            <person name="Wang A."/>
            <person name="Jiang F."/>
            <person name="Liu H."/>
            <person name="Zhao H."/>
            <person name="Xu D."/>
            <person name="Zhang Y."/>
        </authorList>
    </citation>
    <scope>NUCLEOTIDE SEQUENCE [LARGE SCALE GENOMIC DNA]</scope>
    <source>
        <strain evidence="2">cv. Punajuju</strain>
    </source>
</reference>
<accession>A0ACB9AJR1</accession>
<evidence type="ECO:0000313" key="2">
    <source>
        <dbReference type="Proteomes" id="UP001055811"/>
    </source>
</evidence>
<comment type="caution">
    <text evidence="1">The sequence shown here is derived from an EMBL/GenBank/DDBJ whole genome shotgun (WGS) entry which is preliminary data.</text>
</comment>
<protein>
    <submittedName>
        <fullName evidence="1">Uncharacterized protein</fullName>
    </submittedName>
</protein>